<organism evidence="1 2">
    <name type="scientific">Orchesella cincta</name>
    <name type="common">Springtail</name>
    <name type="synonym">Podura cincta</name>
    <dbReference type="NCBI Taxonomy" id="48709"/>
    <lineage>
        <taxon>Eukaryota</taxon>
        <taxon>Metazoa</taxon>
        <taxon>Ecdysozoa</taxon>
        <taxon>Arthropoda</taxon>
        <taxon>Hexapoda</taxon>
        <taxon>Collembola</taxon>
        <taxon>Entomobryomorpha</taxon>
        <taxon>Entomobryoidea</taxon>
        <taxon>Orchesellidae</taxon>
        <taxon>Orchesellinae</taxon>
        <taxon>Orchesella</taxon>
    </lineage>
</organism>
<accession>A0A1D2NNK8</accession>
<keyword evidence="2" id="KW-1185">Reference proteome</keyword>
<comment type="caution">
    <text evidence="1">The sequence shown here is derived from an EMBL/GenBank/DDBJ whole genome shotgun (WGS) entry which is preliminary data.</text>
</comment>
<dbReference type="EMBL" id="LJIJ01000001">
    <property type="protein sequence ID" value="ODN06675.1"/>
    <property type="molecule type" value="Genomic_DNA"/>
</dbReference>
<dbReference type="AlphaFoldDB" id="A0A1D2NNK8"/>
<gene>
    <name evidence="1" type="ORF">Ocin01_00035</name>
</gene>
<dbReference type="Proteomes" id="UP000094527">
    <property type="component" value="Unassembled WGS sequence"/>
</dbReference>
<reference evidence="1 2" key="1">
    <citation type="journal article" date="2016" name="Genome Biol. Evol.">
        <title>Gene Family Evolution Reflects Adaptation to Soil Environmental Stressors in the Genome of the Collembolan Orchesella cincta.</title>
        <authorList>
            <person name="Faddeeva-Vakhrusheva A."/>
            <person name="Derks M.F."/>
            <person name="Anvar S.Y."/>
            <person name="Agamennone V."/>
            <person name="Suring W."/>
            <person name="Smit S."/>
            <person name="van Straalen N.M."/>
            <person name="Roelofs D."/>
        </authorList>
    </citation>
    <scope>NUCLEOTIDE SEQUENCE [LARGE SCALE GENOMIC DNA]</scope>
    <source>
        <tissue evidence="1">Mixed pool</tissue>
    </source>
</reference>
<name>A0A1D2NNK8_ORCCI</name>
<sequence length="408" mass="47970">MESVSDPCAENGKTLHRLGKTRFYVLHDPKNRKYKFTFKEGSKRCRTYGMRLARIEKLTTDAMVSRLLEGLLQKHKWADTWYWIDAQYNTKLNIYTHQDESVPLNGFGTSWDERYCGNSDKRRVLCESENPKCDYKSDNVETFTDSEVNEKYLTEGNFVFSDRRFIVNWKPRTYDEAEAHCRSIGLELHVSQKEDKCLIAYLKLWAQSITMYQFWTPLNYVAGYGFYTKDVDTVELNENEGRSTKLDKNFCVASVYSYEYSNQTACEGKCTWNSFSLAPANCLNPIGTICRHEDYYDRECIWKQAYTDDKMKAVEETAQTFGNRVCGSDKREMINSQWKLPSSFYVTFEYDMQETYWVVDENEFANAGDPNKLCTVATFEKVRSSYRMTTKKVSCTEWHFYLCREKSK</sequence>
<evidence type="ECO:0000313" key="1">
    <source>
        <dbReference type="EMBL" id="ODN06675.1"/>
    </source>
</evidence>
<dbReference type="InterPro" id="IPR016187">
    <property type="entry name" value="CTDL_fold"/>
</dbReference>
<evidence type="ECO:0000313" key="2">
    <source>
        <dbReference type="Proteomes" id="UP000094527"/>
    </source>
</evidence>
<protein>
    <submittedName>
        <fullName evidence="1">Uncharacterized protein</fullName>
    </submittedName>
</protein>
<proteinExistence type="predicted"/>
<dbReference type="Gene3D" id="3.10.100.10">
    <property type="entry name" value="Mannose-Binding Protein A, subunit A"/>
    <property type="match status" value="1"/>
</dbReference>
<dbReference type="InterPro" id="IPR016186">
    <property type="entry name" value="C-type_lectin-like/link_sf"/>
</dbReference>
<dbReference type="SUPFAM" id="SSF56436">
    <property type="entry name" value="C-type lectin-like"/>
    <property type="match status" value="2"/>
</dbReference>